<protein>
    <submittedName>
        <fullName evidence="1">Uncharacterized protein</fullName>
    </submittedName>
</protein>
<sequence length="165" mass="18707">MKKIVFIRHGKAESASWDVDDFDRQLTPEGVYNTEQVSSKVSVSAPMTLSNVFMIRSDAKRAYQSSEIYKNRLNIADESCAISHQLYEDLTTNDFLDLIVKWVPSHKDTLLVVGHNPMLSMLSNQLAKDLDCWLSTANAICIEFNVCEWIDLSVRSGEPIFSLFP</sequence>
<dbReference type="Proteomes" id="UP000826212">
    <property type="component" value="Chromosome"/>
</dbReference>
<evidence type="ECO:0000313" key="2">
    <source>
        <dbReference type="Proteomes" id="UP000826212"/>
    </source>
</evidence>
<gene>
    <name evidence="1" type="ORF">K4L44_10640</name>
</gene>
<accession>A0AC61NC11</accession>
<reference evidence="1" key="1">
    <citation type="submission" date="2021-08" db="EMBL/GenBank/DDBJ databases">
        <title>Novel anaerobic bacterium isolated from sea squirt in East Sea, Republic of Korea.</title>
        <authorList>
            <person name="Nguyen T.H."/>
            <person name="Li Z."/>
            <person name="Lee Y.-J."/>
            <person name="Ko J."/>
            <person name="Kim S.-G."/>
        </authorList>
    </citation>
    <scope>NUCLEOTIDE SEQUENCE</scope>
    <source>
        <strain evidence="1">KCTC 25031</strain>
    </source>
</reference>
<proteinExistence type="predicted"/>
<dbReference type="EMBL" id="CP081303">
    <property type="protein sequence ID" value="QZE13046.1"/>
    <property type="molecule type" value="Genomic_DNA"/>
</dbReference>
<name>A0AC61NC11_9BACT</name>
<organism evidence="1 2">
    <name type="scientific">Halosquirtibacter laminarini</name>
    <dbReference type="NCBI Taxonomy" id="3374600"/>
    <lineage>
        <taxon>Bacteria</taxon>
        <taxon>Pseudomonadati</taxon>
        <taxon>Bacteroidota</taxon>
        <taxon>Bacteroidia</taxon>
        <taxon>Marinilabiliales</taxon>
        <taxon>Prolixibacteraceae</taxon>
        <taxon>Halosquirtibacter</taxon>
    </lineage>
</organism>
<evidence type="ECO:0000313" key="1">
    <source>
        <dbReference type="EMBL" id="QZE13046.1"/>
    </source>
</evidence>
<keyword evidence="2" id="KW-1185">Reference proteome</keyword>